<keyword evidence="1" id="KW-1133">Transmembrane helix</keyword>
<dbReference type="AlphaFoldDB" id="A0A4R9ALR3"/>
<reference evidence="2 3" key="1">
    <citation type="submission" date="2019-03" db="EMBL/GenBank/DDBJ databases">
        <title>Genomics of glacier-inhabiting Cryobacterium strains.</title>
        <authorList>
            <person name="Liu Q."/>
            <person name="Xin Y.-H."/>
        </authorList>
    </citation>
    <scope>NUCLEOTIDE SEQUENCE [LARGE SCALE GENOMIC DNA]</scope>
    <source>
        <strain evidence="2 3">Sr36</strain>
    </source>
</reference>
<comment type="caution">
    <text evidence="2">The sequence shown here is derived from an EMBL/GenBank/DDBJ whole genome shotgun (WGS) entry which is preliminary data.</text>
</comment>
<organism evidence="2 3">
    <name type="scientific">Cryobacterium ruanii</name>
    <dbReference type="NCBI Taxonomy" id="1259197"/>
    <lineage>
        <taxon>Bacteria</taxon>
        <taxon>Bacillati</taxon>
        <taxon>Actinomycetota</taxon>
        <taxon>Actinomycetes</taxon>
        <taxon>Micrococcales</taxon>
        <taxon>Microbacteriaceae</taxon>
        <taxon>Cryobacterium</taxon>
    </lineage>
</organism>
<dbReference type="Proteomes" id="UP000298154">
    <property type="component" value="Unassembled WGS sequence"/>
</dbReference>
<name>A0A4R9ALR3_9MICO</name>
<dbReference type="OrthoDB" id="5096967at2"/>
<proteinExistence type="predicted"/>
<keyword evidence="3" id="KW-1185">Reference proteome</keyword>
<dbReference type="EMBL" id="SOHK01000017">
    <property type="protein sequence ID" value="TFD64359.1"/>
    <property type="molecule type" value="Genomic_DNA"/>
</dbReference>
<keyword evidence="1" id="KW-0812">Transmembrane</keyword>
<protein>
    <submittedName>
        <fullName evidence="2">Uncharacterized protein</fullName>
    </submittedName>
</protein>
<accession>A0A4R9ALR3</accession>
<keyword evidence="1" id="KW-0472">Membrane</keyword>
<gene>
    <name evidence="2" type="ORF">E3T47_12910</name>
</gene>
<sequence>MGRIIWPRHIADLTDTTLCPACHTPLKSPICSACRLDLRHATATALLDSSADAAAALEKRAELIGHIRYETETGPISTPVQPRATVSAGPRTALPVGPPVFDPAASTRVARALSPPQPPPPQLPVADLATAVPGRPQRSSVQVVLLSIGVLLVSVAAIFFLTVAWIVAGLVSAPMSSRF</sequence>
<evidence type="ECO:0000313" key="2">
    <source>
        <dbReference type="EMBL" id="TFD64359.1"/>
    </source>
</evidence>
<evidence type="ECO:0000313" key="3">
    <source>
        <dbReference type="Proteomes" id="UP000298154"/>
    </source>
</evidence>
<dbReference type="RefSeq" id="WP_134556438.1">
    <property type="nucleotide sequence ID" value="NZ_SOHK01000017.1"/>
</dbReference>
<feature type="transmembrane region" description="Helical" evidence="1">
    <location>
        <begin position="143"/>
        <end position="168"/>
    </location>
</feature>
<evidence type="ECO:0000256" key="1">
    <source>
        <dbReference type="SAM" id="Phobius"/>
    </source>
</evidence>